<sequence length="481" mass="53236">MNPDTDSVSLNKGECFASVDRLLQAALMSRSLQCPYEHRSQLSTGFPDIGSLGTWQTLCYGPPGQPCTTDYPKMSSAVSVNHHDEDDADFEASVARTLFGSDLEIIYPMGAARMTNPPDADGSAIVHAVIFAEAKKAADEVLLYVPQASRFVFAEYEPAKRGQFVTYSVMSSSYKDTSTPINLRHRGRYLICREMTLAIEECPRIRQWAAEAHESADLAAAIEESMIGSSPSRPAPRRSSRAKPVSSSAIPVASSSKRSAPDDSPTKLRNAVPIFSLKSEHRCSVGPAINVVGKRNGWTSHHPVERQSMAYNRNHKSRSALCALASALSRSCDQRGRQVNKEHSTAGPPIIHRQSTKQRKSERVCALTGGDEFKMVDCLTYDYPTVPSLKWRISTLMDFELVYAALAIEKEQAQLREMLVNNPLDSASGRLRARLAQKLQDLRARQVQRTAALESLMDDITYNTEIINIRWARSGSIHFAR</sequence>
<dbReference type="EMBL" id="JARKIE010000187">
    <property type="protein sequence ID" value="KAJ7669580.1"/>
    <property type="molecule type" value="Genomic_DNA"/>
</dbReference>
<proteinExistence type="predicted"/>
<keyword evidence="3" id="KW-1185">Reference proteome</keyword>
<feature type="compositionally biased region" description="Low complexity" evidence="1">
    <location>
        <begin position="242"/>
        <end position="258"/>
    </location>
</feature>
<gene>
    <name evidence="2" type="ORF">B0H17DRAFT_1183857</name>
</gene>
<evidence type="ECO:0000313" key="3">
    <source>
        <dbReference type="Proteomes" id="UP001221757"/>
    </source>
</evidence>
<feature type="region of interest" description="Disordered" evidence="1">
    <location>
        <begin position="336"/>
        <end position="358"/>
    </location>
</feature>
<comment type="caution">
    <text evidence="2">The sequence shown here is derived from an EMBL/GenBank/DDBJ whole genome shotgun (WGS) entry which is preliminary data.</text>
</comment>
<reference evidence="2" key="1">
    <citation type="submission" date="2023-03" db="EMBL/GenBank/DDBJ databases">
        <title>Massive genome expansion in bonnet fungi (Mycena s.s.) driven by repeated elements and novel gene families across ecological guilds.</title>
        <authorList>
            <consortium name="Lawrence Berkeley National Laboratory"/>
            <person name="Harder C.B."/>
            <person name="Miyauchi S."/>
            <person name="Viragh M."/>
            <person name="Kuo A."/>
            <person name="Thoen E."/>
            <person name="Andreopoulos B."/>
            <person name="Lu D."/>
            <person name="Skrede I."/>
            <person name="Drula E."/>
            <person name="Henrissat B."/>
            <person name="Morin E."/>
            <person name="Kohler A."/>
            <person name="Barry K."/>
            <person name="LaButti K."/>
            <person name="Morin E."/>
            <person name="Salamov A."/>
            <person name="Lipzen A."/>
            <person name="Mereny Z."/>
            <person name="Hegedus B."/>
            <person name="Baldrian P."/>
            <person name="Stursova M."/>
            <person name="Weitz H."/>
            <person name="Taylor A."/>
            <person name="Grigoriev I.V."/>
            <person name="Nagy L.G."/>
            <person name="Martin F."/>
            <person name="Kauserud H."/>
        </authorList>
    </citation>
    <scope>NUCLEOTIDE SEQUENCE</scope>
    <source>
        <strain evidence="2">CBHHK067</strain>
    </source>
</reference>
<accession>A0AAD7CZ80</accession>
<feature type="region of interest" description="Disordered" evidence="1">
    <location>
        <begin position="226"/>
        <end position="268"/>
    </location>
</feature>
<organism evidence="2 3">
    <name type="scientific">Mycena rosella</name>
    <name type="common">Pink bonnet</name>
    <name type="synonym">Agaricus rosellus</name>
    <dbReference type="NCBI Taxonomy" id="1033263"/>
    <lineage>
        <taxon>Eukaryota</taxon>
        <taxon>Fungi</taxon>
        <taxon>Dikarya</taxon>
        <taxon>Basidiomycota</taxon>
        <taxon>Agaricomycotina</taxon>
        <taxon>Agaricomycetes</taxon>
        <taxon>Agaricomycetidae</taxon>
        <taxon>Agaricales</taxon>
        <taxon>Marasmiineae</taxon>
        <taxon>Mycenaceae</taxon>
        <taxon>Mycena</taxon>
    </lineage>
</organism>
<evidence type="ECO:0000313" key="2">
    <source>
        <dbReference type="EMBL" id="KAJ7669580.1"/>
    </source>
</evidence>
<dbReference type="Proteomes" id="UP001221757">
    <property type="component" value="Unassembled WGS sequence"/>
</dbReference>
<evidence type="ECO:0000256" key="1">
    <source>
        <dbReference type="SAM" id="MobiDB-lite"/>
    </source>
</evidence>
<dbReference type="AlphaFoldDB" id="A0AAD7CZ80"/>
<protein>
    <submittedName>
        <fullName evidence="2">Uncharacterized protein</fullName>
    </submittedName>
</protein>
<name>A0AAD7CZ80_MYCRO</name>